<name>A0A0H3YB27_SALMI</name>
<organism evidence="6">
    <name type="scientific">Salvia miltiorrhiza</name>
    <name type="common">Chinese sage</name>
    <dbReference type="NCBI Taxonomy" id="226208"/>
    <lineage>
        <taxon>Eukaryota</taxon>
        <taxon>Viridiplantae</taxon>
        <taxon>Streptophyta</taxon>
        <taxon>Embryophyta</taxon>
        <taxon>Tracheophyta</taxon>
        <taxon>Spermatophyta</taxon>
        <taxon>Magnoliopsida</taxon>
        <taxon>eudicotyledons</taxon>
        <taxon>Gunneridae</taxon>
        <taxon>Pentapetalae</taxon>
        <taxon>asterids</taxon>
        <taxon>lamiids</taxon>
        <taxon>Lamiales</taxon>
        <taxon>Lamiaceae</taxon>
        <taxon>Nepetoideae</taxon>
        <taxon>Mentheae</taxon>
        <taxon>Salviinae</taxon>
        <taxon>Salvia</taxon>
        <taxon>Salvia incertae sedis</taxon>
    </lineage>
</organism>
<dbReference type="GO" id="GO:0000981">
    <property type="term" value="F:DNA-binding transcription factor activity, RNA polymerase II-specific"/>
    <property type="evidence" value="ECO:0007669"/>
    <property type="project" value="TreeGrafter"/>
</dbReference>
<dbReference type="SUPFAM" id="SSF47459">
    <property type="entry name" value="HLH, helix-loop-helix DNA-binding domain"/>
    <property type="match status" value="1"/>
</dbReference>
<evidence type="ECO:0000256" key="3">
    <source>
        <dbReference type="ARBA" id="ARBA00023163"/>
    </source>
</evidence>
<evidence type="ECO:0000256" key="1">
    <source>
        <dbReference type="ARBA" id="ARBA00004123"/>
    </source>
</evidence>
<proteinExistence type="evidence at transcript level"/>
<dbReference type="InterPro" id="IPR036638">
    <property type="entry name" value="HLH_DNA-bd_sf"/>
</dbReference>
<dbReference type="GO" id="GO:0046983">
    <property type="term" value="F:protein dimerization activity"/>
    <property type="evidence" value="ECO:0007669"/>
    <property type="project" value="InterPro"/>
</dbReference>
<keyword evidence="2" id="KW-0805">Transcription regulation</keyword>
<dbReference type="GO" id="GO:0090575">
    <property type="term" value="C:RNA polymerase II transcription regulator complex"/>
    <property type="evidence" value="ECO:0007669"/>
    <property type="project" value="TreeGrafter"/>
</dbReference>
<dbReference type="PANTHER" id="PTHR13935:SF155">
    <property type="entry name" value="TRANSCRIPTION FACTOR BHLH120-LIKE"/>
    <property type="match status" value="1"/>
</dbReference>
<evidence type="ECO:0000256" key="2">
    <source>
        <dbReference type="ARBA" id="ARBA00023015"/>
    </source>
</evidence>
<dbReference type="InterPro" id="IPR011598">
    <property type="entry name" value="bHLH_dom"/>
</dbReference>
<dbReference type="PROSITE" id="PS50888">
    <property type="entry name" value="BHLH"/>
    <property type="match status" value="1"/>
</dbReference>
<comment type="subcellular location">
    <subcellularLocation>
        <location evidence="1">Nucleus</location>
    </subcellularLocation>
</comment>
<dbReference type="Pfam" id="PF00010">
    <property type="entry name" value="HLH"/>
    <property type="match status" value="1"/>
</dbReference>
<sequence>MKRDGRQQDEIPISVPDFSIWDIGFDQILFHNDPTNLEVKNHKGNKIAGKLQEIEGSRISERLDKKIVHREIERQRRKEMADLHASLRSVLPSKCIKGTRSASDQIHEATKYIRYMQNKVRQLEMKRDSIKKSPEYEKQGLLRERGSSSKALPITVRVQRCTAGVEVLILAEGRSLHLSRILELLLDEGLNVVHCNCTKFDGRLHCTIQSEDVTSPSIDLQMLQVKLTSNIGKFSDQG</sequence>
<keyword evidence="3" id="KW-0804">Transcription</keyword>
<accession>A0A0H3YB27</accession>
<evidence type="ECO:0000313" key="6">
    <source>
        <dbReference type="EMBL" id="AKN09569.1"/>
    </source>
</evidence>
<feature type="domain" description="BHLH" evidence="5">
    <location>
        <begin position="64"/>
        <end position="116"/>
    </location>
</feature>
<dbReference type="EMBL" id="KP257467">
    <property type="protein sequence ID" value="AKN09569.1"/>
    <property type="molecule type" value="mRNA"/>
</dbReference>
<evidence type="ECO:0000259" key="5">
    <source>
        <dbReference type="PROSITE" id="PS50888"/>
    </source>
</evidence>
<protein>
    <submittedName>
        <fullName evidence="6">Basic helix-loop-helix transcription factor</fullName>
    </submittedName>
</protein>
<dbReference type="InterPro" id="IPR015660">
    <property type="entry name" value="MASH1/Ascl1a-like"/>
</dbReference>
<dbReference type="AlphaFoldDB" id="A0A0H3YB27"/>
<dbReference type="PANTHER" id="PTHR13935">
    <property type="entry name" value="ACHAETE-SCUTE TRANSCRIPTION FACTOR-RELATED"/>
    <property type="match status" value="1"/>
</dbReference>
<reference evidence="6" key="1">
    <citation type="submission" date="2014-12" db="EMBL/GenBank/DDBJ databases">
        <title>Genome-wide characterization and analysis of bHLH transcription factors related to tanshinones biosynthesis in Salvia miltiorrhiza.</title>
        <authorList>
            <person name="Zhang X."/>
            <person name="Song J."/>
        </authorList>
    </citation>
    <scope>NUCLEOTIDE SEQUENCE</scope>
</reference>
<keyword evidence="4" id="KW-0539">Nucleus</keyword>
<evidence type="ECO:0000256" key="4">
    <source>
        <dbReference type="ARBA" id="ARBA00023242"/>
    </source>
</evidence>
<dbReference type="Gene3D" id="4.10.280.10">
    <property type="entry name" value="Helix-loop-helix DNA-binding domain"/>
    <property type="match status" value="1"/>
</dbReference>
<dbReference type="GO" id="GO:0000977">
    <property type="term" value="F:RNA polymerase II transcription regulatory region sequence-specific DNA binding"/>
    <property type="evidence" value="ECO:0007669"/>
    <property type="project" value="TreeGrafter"/>
</dbReference>